<feature type="region of interest" description="Disordered" evidence="1">
    <location>
        <begin position="1"/>
        <end position="21"/>
    </location>
</feature>
<dbReference type="EMBL" id="WJXW01000003">
    <property type="protein sequence ID" value="KAF9738761.1"/>
    <property type="molecule type" value="Genomic_DNA"/>
</dbReference>
<evidence type="ECO:0000313" key="3">
    <source>
        <dbReference type="Proteomes" id="UP000756921"/>
    </source>
</evidence>
<organism evidence="2 3">
    <name type="scientific">Paraphaeosphaeria minitans</name>
    <dbReference type="NCBI Taxonomy" id="565426"/>
    <lineage>
        <taxon>Eukaryota</taxon>
        <taxon>Fungi</taxon>
        <taxon>Dikarya</taxon>
        <taxon>Ascomycota</taxon>
        <taxon>Pezizomycotina</taxon>
        <taxon>Dothideomycetes</taxon>
        <taxon>Pleosporomycetidae</taxon>
        <taxon>Pleosporales</taxon>
        <taxon>Massarineae</taxon>
        <taxon>Didymosphaeriaceae</taxon>
        <taxon>Paraphaeosphaeria</taxon>
    </lineage>
</organism>
<protein>
    <submittedName>
        <fullName evidence="2">Uncharacterized protein</fullName>
    </submittedName>
</protein>
<comment type="caution">
    <text evidence="2">The sequence shown here is derived from an EMBL/GenBank/DDBJ whole genome shotgun (WGS) entry which is preliminary data.</text>
</comment>
<reference evidence="2" key="1">
    <citation type="journal article" date="2020" name="Mol. Plant Microbe Interact.">
        <title>Genome Sequence of the Biocontrol Agent Coniothyrium minitans strain Conio (IMI 134523).</title>
        <authorList>
            <person name="Patel D."/>
            <person name="Shittu T.A."/>
            <person name="Baroncelli R."/>
            <person name="Muthumeenakshi S."/>
            <person name="Osborne T.H."/>
            <person name="Janganan T.K."/>
            <person name="Sreenivasaprasad S."/>
        </authorList>
    </citation>
    <scope>NUCLEOTIDE SEQUENCE</scope>
    <source>
        <strain evidence="2">Conio</strain>
    </source>
</reference>
<evidence type="ECO:0000313" key="2">
    <source>
        <dbReference type="EMBL" id="KAF9738761.1"/>
    </source>
</evidence>
<keyword evidence="3" id="KW-1185">Reference proteome</keyword>
<dbReference type="Proteomes" id="UP000756921">
    <property type="component" value="Unassembled WGS sequence"/>
</dbReference>
<sequence length="206" mass="22867">MDVKKKPSAARRIGAPKGRKSCGRAHADWQCITGPPFVVVRSNSLFLSPSLARSLAPCLPARATVRASLSPRNADWIRRAVRHSTTHVVRAVGYLSAQPAPRRRNARLCYPRQHQRLFARSAAVHVVTALPRATLVYKDLSDSWARACDRVSLRSGTEPWGTRMRSSVRDAAWIMETPLGSWRRRLDHGDAAWIMTTPAPDSDAQG</sequence>
<name>A0A9P6KUA0_9PLEO</name>
<evidence type="ECO:0000256" key="1">
    <source>
        <dbReference type="SAM" id="MobiDB-lite"/>
    </source>
</evidence>
<dbReference type="AlphaFoldDB" id="A0A9P6KUA0"/>
<gene>
    <name evidence="2" type="ORF">PMIN01_04044</name>
</gene>
<proteinExistence type="predicted"/>
<accession>A0A9P6KUA0</accession>